<name>A0A9Q1QZG1_9SOLA</name>
<organism evidence="1 2">
    <name type="scientific">Anisodus acutangulus</name>
    <dbReference type="NCBI Taxonomy" id="402998"/>
    <lineage>
        <taxon>Eukaryota</taxon>
        <taxon>Viridiplantae</taxon>
        <taxon>Streptophyta</taxon>
        <taxon>Embryophyta</taxon>
        <taxon>Tracheophyta</taxon>
        <taxon>Spermatophyta</taxon>
        <taxon>Magnoliopsida</taxon>
        <taxon>eudicotyledons</taxon>
        <taxon>Gunneridae</taxon>
        <taxon>Pentapetalae</taxon>
        <taxon>asterids</taxon>
        <taxon>lamiids</taxon>
        <taxon>Solanales</taxon>
        <taxon>Solanaceae</taxon>
        <taxon>Solanoideae</taxon>
        <taxon>Hyoscyameae</taxon>
        <taxon>Anisodus</taxon>
    </lineage>
</organism>
<comment type="caution">
    <text evidence="1">The sequence shown here is derived from an EMBL/GenBank/DDBJ whole genome shotgun (WGS) entry which is preliminary data.</text>
</comment>
<dbReference type="EMBL" id="JAJAGQ010000019">
    <property type="protein sequence ID" value="KAJ8534061.1"/>
    <property type="molecule type" value="Genomic_DNA"/>
</dbReference>
<dbReference type="AlphaFoldDB" id="A0A9Q1QZG1"/>
<keyword evidence="2" id="KW-1185">Reference proteome</keyword>
<sequence length="100" mass="11131">MIKTEEMVAGRAGGCSGVPCRSPPYPSDYKIFDHKNSSILDRGDEQEKWKWFRARPKVEFVTTKSEPRATSGVTDQVVDGVANELVRVIGRFIGGPTLFQ</sequence>
<evidence type="ECO:0000313" key="2">
    <source>
        <dbReference type="Proteomes" id="UP001152561"/>
    </source>
</evidence>
<gene>
    <name evidence="1" type="ORF">K7X08_007385</name>
</gene>
<accession>A0A9Q1QZG1</accession>
<protein>
    <submittedName>
        <fullName evidence="1">Uncharacterized protein</fullName>
    </submittedName>
</protein>
<reference evidence="2" key="1">
    <citation type="journal article" date="2023" name="Proc. Natl. Acad. Sci. U.S.A.">
        <title>Genomic and structural basis for evolution of tropane alkaloid biosynthesis.</title>
        <authorList>
            <person name="Wanga Y.-J."/>
            <person name="Taina T."/>
            <person name="Yua J.-Y."/>
            <person name="Lia J."/>
            <person name="Xua B."/>
            <person name="Chenc J."/>
            <person name="D'Auriad J.C."/>
            <person name="Huanga J.-P."/>
            <person name="Huanga S.-X."/>
        </authorList>
    </citation>
    <scope>NUCLEOTIDE SEQUENCE [LARGE SCALE GENOMIC DNA]</scope>
    <source>
        <strain evidence="2">cv. KIB-2019</strain>
    </source>
</reference>
<dbReference type="Proteomes" id="UP001152561">
    <property type="component" value="Unassembled WGS sequence"/>
</dbReference>
<evidence type="ECO:0000313" key="1">
    <source>
        <dbReference type="EMBL" id="KAJ8534061.1"/>
    </source>
</evidence>
<proteinExistence type="predicted"/>